<protein>
    <submittedName>
        <fullName evidence="1">Uncharacterized protein</fullName>
    </submittedName>
</protein>
<evidence type="ECO:0000313" key="1">
    <source>
        <dbReference type="EMBL" id="GBM16650.1"/>
    </source>
</evidence>
<proteinExistence type="predicted"/>
<evidence type="ECO:0000313" key="2">
    <source>
        <dbReference type="Proteomes" id="UP000499080"/>
    </source>
</evidence>
<reference evidence="1 2" key="1">
    <citation type="journal article" date="2019" name="Sci. Rep.">
        <title>Orb-weaving spider Araneus ventricosus genome elucidates the spidroin gene catalogue.</title>
        <authorList>
            <person name="Kono N."/>
            <person name="Nakamura H."/>
            <person name="Ohtoshi R."/>
            <person name="Moran D.A.P."/>
            <person name="Shinohara A."/>
            <person name="Yoshida Y."/>
            <person name="Fujiwara M."/>
            <person name="Mori M."/>
            <person name="Tomita M."/>
            <person name="Arakawa K."/>
        </authorList>
    </citation>
    <scope>NUCLEOTIDE SEQUENCE [LARGE SCALE GENOMIC DNA]</scope>
</reference>
<organism evidence="1 2">
    <name type="scientific">Araneus ventricosus</name>
    <name type="common">Orbweaver spider</name>
    <name type="synonym">Epeira ventricosa</name>
    <dbReference type="NCBI Taxonomy" id="182803"/>
    <lineage>
        <taxon>Eukaryota</taxon>
        <taxon>Metazoa</taxon>
        <taxon>Ecdysozoa</taxon>
        <taxon>Arthropoda</taxon>
        <taxon>Chelicerata</taxon>
        <taxon>Arachnida</taxon>
        <taxon>Araneae</taxon>
        <taxon>Araneomorphae</taxon>
        <taxon>Entelegynae</taxon>
        <taxon>Araneoidea</taxon>
        <taxon>Araneidae</taxon>
        <taxon>Araneus</taxon>
    </lineage>
</organism>
<comment type="caution">
    <text evidence="1">The sequence shown here is derived from an EMBL/GenBank/DDBJ whole genome shotgun (WGS) entry which is preliminary data.</text>
</comment>
<dbReference type="Proteomes" id="UP000499080">
    <property type="component" value="Unassembled WGS sequence"/>
</dbReference>
<sequence>MLVSGGALKAMSAWRGPGKLLVPERAQANSVPERSIRQCHGGALGNVSLERSTAMLVPRGAFRHAIVPRYISNARFLRGALGNVSFWEALGKC</sequence>
<keyword evidence="2" id="KW-1185">Reference proteome</keyword>
<name>A0A4Y2DIN2_ARAVE</name>
<gene>
    <name evidence="1" type="ORF">AVEN_88980_1</name>
</gene>
<dbReference type="EMBL" id="BGPR01000377">
    <property type="protein sequence ID" value="GBM16650.1"/>
    <property type="molecule type" value="Genomic_DNA"/>
</dbReference>
<dbReference type="AlphaFoldDB" id="A0A4Y2DIN2"/>
<accession>A0A4Y2DIN2</accession>